<dbReference type="SUPFAM" id="SSF81324">
    <property type="entry name" value="Voltage-gated potassium channels"/>
    <property type="match status" value="1"/>
</dbReference>
<dbReference type="PANTHER" id="PTHR10037">
    <property type="entry name" value="VOLTAGE-GATED CATION CHANNEL CALCIUM AND SODIUM"/>
    <property type="match status" value="1"/>
</dbReference>
<dbReference type="Gene3D" id="1.10.287.70">
    <property type="match status" value="1"/>
</dbReference>
<keyword evidence="5 7" id="KW-0472">Membrane</keyword>
<evidence type="ECO:0000256" key="3">
    <source>
        <dbReference type="ARBA" id="ARBA00022837"/>
    </source>
</evidence>
<dbReference type="Gene3D" id="1.10.238.10">
    <property type="entry name" value="EF-hand"/>
    <property type="match status" value="1"/>
</dbReference>
<name>A0A7S4RYB2_9DINO</name>
<feature type="compositionally biased region" description="Low complexity" evidence="6">
    <location>
        <begin position="71"/>
        <end position="86"/>
    </location>
</feature>
<reference evidence="9" key="1">
    <citation type="submission" date="2021-01" db="EMBL/GenBank/DDBJ databases">
        <authorList>
            <person name="Corre E."/>
            <person name="Pelletier E."/>
            <person name="Niang G."/>
            <person name="Scheremetjew M."/>
            <person name="Finn R."/>
            <person name="Kale V."/>
            <person name="Holt S."/>
            <person name="Cochrane G."/>
            <person name="Meng A."/>
            <person name="Brown T."/>
            <person name="Cohen L."/>
        </authorList>
    </citation>
    <scope>NUCLEOTIDE SEQUENCE</scope>
    <source>
        <strain evidence="9">CCMP3105</strain>
    </source>
</reference>
<dbReference type="InterPro" id="IPR005821">
    <property type="entry name" value="Ion_trans_dom"/>
</dbReference>
<evidence type="ECO:0000256" key="4">
    <source>
        <dbReference type="ARBA" id="ARBA00022989"/>
    </source>
</evidence>
<accession>A0A7S4RYB2</accession>
<evidence type="ECO:0000256" key="1">
    <source>
        <dbReference type="ARBA" id="ARBA00004141"/>
    </source>
</evidence>
<dbReference type="PROSITE" id="PS50222">
    <property type="entry name" value="EF_HAND_2"/>
    <property type="match status" value="1"/>
</dbReference>
<evidence type="ECO:0000313" key="9">
    <source>
        <dbReference type="EMBL" id="CAE4628729.1"/>
    </source>
</evidence>
<feature type="transmembrane region" description="Helical" evidence="7">
    <location>
        <begin position="336"/>
        <end position="367"/>
    </location>
</feature>
<keyword evidence="3" id="KW-0106">Calcium</keyword>
<keyword evidence="2 7" id="KW-0812">Transmembrane</keyword>
<gene>
    <name evidence="9" type="ORF">AMON00008_LOCUS42253</name>
</gene>
<dbReference type="InterPro" id="IPR043203">
    <property type="entry name" value="VGCC_Ca_Na"/>
</dbReference>
<evidence type="ECO:0000256" key="5">
    <source>
        <dbReference type="ARBA" id="ARBA00023136"/>
    </source>
</evidence>
<dbReference type="InterPro" id="IPR018247">
    <property type="entry name" value="EF_Hand_1_Ca_BS"/>
</dbReference>
<dbReference type="GO" id="GO:0005509">
    <property type="term" value="F:calcium ion binding"/>
    <property type="evidence" value="ECO:0007669"/>
    <property type="project" value="InterPro"/>
</dbReference>
<evidence type="ECO:0000256" key="7">
    <source>
        <dbReference type="SAM" id="Phobius"/>
    </source>
</evidence>
<evidence type="ECO:0000256" key="6">
    <source>
        <dbReference type="SAM" id="MobiDB-lite"/>
    </source>
</evidence>
<evidence type="ECO:0000256" key="2">
    <source>
        <dbReference type="ARBA" id="ARBA00022692"/>
    </source>
</evidence>
<feature type="domain" description="EF-hand" evidence="8">
    <location>
        <begin position="473"/>
        <end position="508"/>
    </location>
</feature>
<dbReference type="GO" id="GO:0001518">
    <property type="term" value="C:voltage-gated sodium channel complex"/>
    <property type="evidence" value="ECO:0007669"/>
    <property type="project" value="TreeGrafter"/>
</dbReference>
<protein>
    <recommendedName>
        <fullName evidence="8">EF-hand domain-containing protein</fullName>
    </recommendedName>
</protein>
<dbReference type="AlphaFoldDB" id="A0A7S4RYB2"/>
<dbReference type="Gene3D" id="1.20.120.350">
    <property type="entry name" value="Voltage-gated potassium channels. Chain C"/>
    <property type="match status" value="1"/>
</dbReference>
<dbReference type="InterPro" id="IPR011992">
    <property type="entry name" value="EF-hand-dom_pair"/>
</dbReference>
<dbReference type="PANTHER" id="PTHR10037:SF62">
    <property type="entry name" value="SODIUM CHANNEL PROTEIN 60E"/>
    <property type="match status" value="1"/>
</dbReference>
<evidence type="ECO:0000259" key="8">
    <source>
        <dbReference type="PROSITE" id="PS50222"/>
    </source>
</evidence>
<dbReference type="InterPro" id="IPR027359">
    <property type="entry name" value="Volt_channel_dom_sf"/>
</dbReference>
<feature type="transmembrane region" description="Helical" evidence="7">
    <location>
        <begin position="201"/>
        <end position="226"/>
    </location>
</feature>
<feature type="transmembrane region" description="Helical" evidence="7">
    <location>
        <begin position="274"/>
        <end position="290"/>
    </location>
</feature>
<sequence length="595" mass="63780">MAAAGDGDARDGAVDLGLLRASLLALLEERRAEAAAWLERHDDELRQAVERTLPGGAGVLAPTAALAPKAGADAAPPAARGATTGGNENESVVSALGRGAGGAGALAPVAALAPKAGAAAAPPAARGATAGGGGSEGKATVLGCGVGGGDRGKSSTTASSAVSDLGRGPDRFAAELLGEEASNRGVKAPLRLRARRLVGGAYFELAVSVLVVVYTVVMFAQLQIGGLQLDASLDLGGSADLRVADGVFGALALVSTTVFFLELLLRLYALRAEFFRSAFNVFDLFVVLVMTTEEYALALVQSSAPSVSFLRVMRVLRLARILHVVRTMRVFKQLRVLIRALVLSFLSVMWSAAVLLIFMVMGALFLVQMLRGYILDRGNDLEMRLWANRHYGTSLKALYTMFEITFSGCWPGYARRLMEEVSPWLSLFFVVYVIVVVFTVIRILFGLLLRDTMQAAASDAEQVVKDKALETKALVERLSDVFRAADTSGDGFLSQEEFNEILSYPKVQTWMSSLGVATDDREALFNAFANDEEVDAKISSSEFVNGIMRLRGASREQDVLYQMRDIRRILRHCEAFRTELANSQRLLSAKTVQAL</sequence>
<comment type="subcellular location">
    <subcellularLocation>
        <location evidence="1">Membrane</location>
        <topology evidence="1">Multi-pass membrane protein</topology>
    </subcellularLocation>
</comment>
<organism evidence="9">
    <name type="scientific">Alexandrium monilatum</name>
    <dbReference type="NCBI Taxonomy" id="311494"/>
    <lineage>
        <taxon>Eukaryota</taxon>
        <taxon>Sar</taxon>
        <taxon>Alveolata</taxon>
        <taxon>Dinophyceae</taxon>
        <taxon>Gonyaulacales</taxon>
        <taxon>Pyrocystaceae</taxon>
        <taxon>Alexandrium</taxon>
    </lineage>
</organism>
<dbReference type="GO" id="GO:0005248">
    <property type="term" value="F:voltage-gated sodium channel activity"/>
    <property type="evidence" value="ECO:0007669"/>
    <property type="project" value="TreeGrafter"/>
</dbReference>
<proteinExistence type="predicted"/>
<dbReference type="SUPFAM" id="SSF47473">
    <property type="entry name" value="EF-hand"/>
    <property type="match status" value="1"/>
</dbReference>
<dbReference type="InterPro" id="IPR002048">
    <property type="entry name" value="EF_hand_dom"/>
</dbReference>
<feature type="transmembrane region" description="Helical" evidence="7">
    <location>
        <begin position="424"/>
        <end position="445"/>
    </location>
</feature>
<dbReference type="Pfam" id="PF00520">
    <property type="entry name" value="Ion_trans"/>
    <property type="match status" value="1"/>
</dbReference>
<feature type="transmembrane region" description="Helical" evidence="7">
    <location>
        <begin position="246"/>
        <end position="265"/>
    </location>
</feature>
<feature type="region of interest" description="Disordered" evidence="6">
    <location>
        <begin position="71"/>
        <end position="90"/>
    </location>
</feature>
<dbReference type="EMBL" id="HBNR01060048">
    <property type="protein sequence ID" value="CAE4628729.1"/>
    <property type="molecule type" value="Transcribed_RNA"/>
</dbReference>
<keyword evidence="4 7" id="KW-1133">Transmembrane helix</keyword>
<dbReference type="PROSITE" id="PS00018">
    <property type="entry name" value="EF_HAND_1"/>
    <property type="match status" value="1"/>
</dbReference>